<keyword evidence="2" id="KW-0808">Transferase</keyword>
<accession>A0A7U9XWZ5</accession>
<reference evidence="2" key="1">
    <citation type="submission" date="2021-01" db="EMBL/GenBank/DDBJ databases">
        <title>Draft genome sequence of Acholeplasmataceae bacterium strain Mahy22.</title>
        <authorList>
            <person name="Watanabe M."/>
            <person name="Kojima H."/>
            <person name="Fukui M."/>
        </authorList>
    </citation>
    <scope>NUCLEOTIDE SEQUENCE</scope>
    <source>
        <strain evidence="2">Mahy22</strain>
    </source>
</reference>
<gene>
    <name evidence="2" type="ORF">MPAN_009850</name>
</gene>
<dbReference type="Proteomes" id="UP000620133">
    <property type="component" value="Chromosome"/>
</dbReference>
<dbReference type="KEGG" id="manr:MPAN_009850"/>
<keyword evidence="3" id="KW-1185">Reference proteome</keyword>
<dbReference type="GO" id="GO:0016757">
    <property type="term" value="F:glycosyltransferase activity"/>
    <property type="evidence" value="ECO:0007669"/>
    <property type="project" value="InterPro"/>
</dbReference>
<dbReference type="InterPro" id="IPR001296">
    <property type="entry name" value="Glyco_trans_1"/>
</dbReference>
<proteinExistence type="predicted"/>
<protein>
    <submittedName>
        <fullName evidence="2">Glycosyl transferase</fullName>
    </submittedName>
</protein>
<feature type="domain" description="Glycosyl transferase family 1" evidence="1">
    <location>
        <begin position="179"/>
        <end position="270"/>
    </location>
</feature>
<name>A0A7U9XWZ5_9MOLU</name>
<evidence type="ECO:0000259" key="1">
    <source>
        <dbReference type="Pfam" id="PF00534"/>
    </source>
</evidence>
<evidence type="ECO:0000313" key="3">
    <source>
        <dbReference type="Proteomes" id="UP000620133"/>
    </source>
</evidence>
<evidence type="ECO:0000313" key="2">
    <source>
        <dbReference type="EMBL" id="BCR36092.1"/>
    </source>
</evidence>
<organism evidence="2 3">
    <name type="scientific">Mariniplasma anaerobium</name>
    <dbReference type="NCBI Taxonomy" id="2735436"/>
    <lineage>
        <taxon>Bacteria</taxon>
        <taxon>Bacillati</taxon>
        <taxon>Mycoplasmatota</taxon>
        <taxon>Mollicutes</taxon>
        <taxon>Acholeplasmatales</taxon>
        <taxon>Acholeplasmataceae</taxon>
        <taxon>Mariniplasma</taxon>
    </lineage>
</organism>
<dbReference type="Gene3D" id="3.40.50.2000">
    <property type="entry name" value="Glycogen Phosphorylase B"/>
    <property type="match status" value="1"/>
</dbReference>
<sequence>MKGLYIIWKDLHTKKLTGIDKKILAQQKIFDSNGLNCKFINLEYKKSLSLIEKICIRLPFSNINPKWKFDSVMPDVDYIYLRRPMFISNSMLKVLKRIKLTNGKVKILLEIPTYPYDRELTNNLFSWPLYIKDRFNRRKLYKYVDRIAVFTENTELFNIPTVRFTNGIDLDNLKVKTPLSIDTKTINLCIVSSFENWHGYDRIIKSLNMYYKNAGKLEFKLIIHFVGDGPKLKLYKRLVKKYNLNTNVVFYGRLFGESLDEIYNICDIAVDVFGMYRKNNNISCSLKSREYFAKGLPVISGCQIDLLENTKNFKYFLQFTNDKTLIDLNDVITFYKSIYTLESKEMVIGNIRMFANATAGMEQGMKSIIHYIKKDE</sequence>
<dbReference type="EMBL" id="AP024412">
    <property type="protein sequence ID" value="BCR36092.1"/>
    <property type="molecule type" value="Genomic_DNA"/>
</dbReference>
<dbReference type="SUPFAM" id="SSF53756">
    <property type="entry name" value="UDP-Glycosyltransferase/glycogen phosphorylase"/>
    <property type="match status" value="1"/>
</dbReference>
<dbReference type="Pfam" id="PF00534">
    <property type="entry name" value="Glycos_transf_1"/>
    <property type="match status" value="1"/>
</dbReference>
<dbReference type="AlphaFoldDB" id="A0A7U9XWZ5"/>
<dbReference type="RefSeq" id="WP_176239556.1">
    <property type="nucleotide sequence ID" value="NZ_AP024412.1"/>
</dbReference>